<accession>A0A1R3T4Y3</accession>
<dbReference type="InterPro" id="IPR015422">
    <property type="entry name" value="PyrdxlP-dep_Trfase_small"/>
</dbReference>
<evidence type="ECO:0000259" key="4">
    <source>
        <dbReference type="Pfam" id="PF00155"/>
    </source>
</evidence>
<dbReference type="RefSeq" id="WP_104020575.1">
    <property type="nucleotide sequence ID" value="NZ_JADPCL010000006.1"/>
</dbReference>
<evidence type="ECO:0000313" key="6">
    <source>
        <dbReference type="EMBL" id="SCW20772.1"/>
    </source>
</evidence>
<evidence type="ECO:0000256" key="3">
    <source>
        <dbReference type="ARBA" id="ARBA00022679"/>
    </source>
</evidence>
<evidence type="ECO:0000259" key="5">
    <source>
        <dbReference type="Pfam" id="PF00550"/>
    </source>
</evidence>
<dbReference type="SUPFAM" id="SSF47336">
    <property type="entry name" value="ACP-like"/>
    <property type="match status" value="1"/>
</dbReference>
<dbReference type="InterPro" id="IPR004839">
    <property type="entry name" value="Aminotransferase_I/II_large"/>
</dbReference>
<dbReference type="InterPro" id="IPR050087">
    <property type="entry name" value="AON_synthase_class-II"/>
</dbReference>
<feature type="domain" description="Carrier" evidence="5">
    <location>
        <begin position="4"/>
        <end position="42"/>
    </location>
</feature>
<dbReference type="PANTHER" id="PTHR13693:SF3">
    <property type="entry name" value="LD36009P"/>
    <property type="match status" value="1"/>
</dbReference>
<dbReference type="PANTHER" id="PTHR13693">
    <property type="entry name" value="CLASS II AMINOTRANSFERASE/8-AMINO-7-OXONONANOATE SYNTHASE"/>
    <property type="match status" value="1"/>
</dbReference>
<sequence length="477" mass="53164">MQNDVVELIATVSGFETDEISYNDYLEEDLGFDSIMMIDLYQTILNSKLDLNVQNITKEKLRNDVTVADFLKLLGAKTNNEPQNKTVVGQLEEIQAFKEYFQTKASQIPYFKKNQGVARNKMLIDGNSYINFSTYNYLGLNGNQEVSDYAIDAIKKYGTSVSGSRLLSGEIEIHQKLEREISSFLGTEDSLVQVGGHSTNISVITSLVNSQDLIIHDSLSHNSIIQGAIYSGAQRKAFKHNDMNSLDKLLSRLHSKFRRILIIVEGVYSMDGDICDLPNLLKIKEKYGAMLMIDEAHSFGTIGKHGRGVTSYFDVDPTNIDILMGTLSKSASSCGGYIAGSKDLINYLRYNMGGFVFSCGITPSNAAAALKSIEIMKRDDISSTLMDNSKYFLSQLKELSIDTGLSSDTPIVPWIIGDSDKTLMISNKLFELGVNAMPIIYPAVNEEESRIRFFISSLHTKEDLDRTIEVIKNIKKI</sequence>
<dbReference type="Gene3D" id="3.90.1150.10">
    <property type="entry name" value="Aspartate Aminotransferase, domain 1"/>
    <property type="match status" value="1"/>
</dbReference>
<dbReference type="Gene3D" id="3.40.640.10">
    <property type="entry name" value="Type I PLP-dependent aspartate aminotransferase-like (Major domain)"/>
    <property type="match status" value="1"/>
</dbReference>
<comment type="subunit">
    <text evidence="2">Homodimer.</text>
</comment>
<proteinExistence type="predicted"/>
<dbReference type="GO" id="GO:0030170">
    <property type="term" value="F:pyridoxal phosphate binding"/>
    <property type="evidence" value="ECO:0007669"/>
    <property type="project" value="InterPro"/>
</dbReference>
<dbReference type="InterPro" id="IPR015424">
    <property type="entry name" value="PyrdxlP-dep_Trfase"/>
</dbReference>
<evidence type="ECO:0000256" key="1">
    <source>
        <dbReference type="ARBA" id="ARBA00001933"/>
    </source>
</evidence>
<dbReference type="InterPro" id="IPR009081">
    <property type="entry name" value="PP-bd_ACP"/>
</dbReference>
<dbReference type="InterPro" id="IPR036736">
    <property type="entry name" value="ACP-like_sf"/>
</dbReference>
<dbReference type="SUPFAM" id="SSF53383">
    <property type="entry name" value="PLP-dependent transferases"/>
    <property type="match status" value="1"/>
</dbReference>
<dbReference type="EMBL" id="LT622830">
    <property type="protein sequence ID" value="SCW20772.1"/>
    <property type="molecule type" value="Genomic_DNA"/>
</dbReference>
<organism evidence="6">
    <name type="scientific">Streptococcus salivarius</name>
    <dbReference type="NCBI Taxonomy" id="1304"/>
    <lineage>
        <taxon>Bacteria</taxon>
        <taxon>Bacillati</taxon>
        <taxon>Bacillota</taxon>
        <taxon>Bacilli</taxon>
        <taxon>Lactobacillales</taxon>
        <taxon>Streptococcaceae</taxon>
        <taxon>Streptococcus</taxon>
    </lineage>
</organism>
<comment type="cofactor">
    <cofactor evidence="1">
        <name>pyridoxal 5'-phosphate</name>
        <dbReference type="ChEBI" id="CHEBI:597326"/>
    </cofactor>
</comment>
<dbReference type="Gene3D" id="1.10.1200.10">
    <property type="entry name" value="ACP-like"/>
    <property type="match status" value="1"/>
</dbReference>
<dbReference type="Pfam" id="PF00155">
    <property type="entry name" value="Aminotran_1_2"/>
    <property type="match status" value="1"/>
</dbReference>
<protein>
    <submittedName>
        <fullName evidence="6">Putative 8-amino-7-oxononanoate synthase</fullName>
    </submittedName>
</protein>
<dbReference type="GO" id="GO:0016740">
    <property type="term" value="F:transferase activity"/>
    <property type="evidence" value="ECO:0007669"/>
    <property type="project" value="UniProtKB-KW"/>
</dbReference>
<dbReference type="InterPro" id="IPR015421">
    <property type="entry name" value="PyrdxlP-dep_Trfase_major"/>
</dbReference>
<name>A0A1R3T4Y3_STRSL</name>
<feature type="domain" description="Aminotransferase class I/classII large" evidence="4">
    <location>
        <begin position="129"/>
        <end position="471"/>
    </location>
</feature>
<keyword evidence="3" id="KW-0808">Transferase</keyword>
<reference evidence="6" key="1">
    <citation type="submission" date="2016-08" db="EMBL/GenBank/DDBJ databases">
        <authorList>
            <person name="Seilhamer J.J."/>
        </authorList>
    </citation>
    <scope>NUCLEOTIDE SEQUENCE</scope>
    <source>
        <strain evidence="6">F6-1</strain>
    </source>
</reference>
<reference evidence="6" key="2">
    <citation type="submission" date="2017-02" db="EMBL/GenBank/DDBJ databases">
        <title>Diversity of integrative and conjugative elements of Streptococcus salivarius and their intra- and interspecies transfer.</title>
        <authorList>
            <person name="Dahmane N."/>
            <person name="Libante V."/>
            <person name="Charron-Bourgoin F."/>
            <person name="Guedon E."/>
            <person name="Guedon G."/>
            <person name="Leblond-Bourget N."/>
            <person name="Payot S."/>
        </authorList>
    </citation>
    <scope>NUCLEOTIDE SEQUENCE</scope>
    <source>
        <strain evidence="6">F6-1</strain>
    </source>
</reference>
<dbReference type="Pfam" id="PF00550">
    <property type="entry name" value="PP-binding"/>
    <property type="match status" value="1"/>
</dbReference>
<dbReference type="AlphaFoldDB" id="A0A1R3T4Y3"/>
<evidence type="ECO:0000256" key="2">
    <source>
        <dbReference type="ARBA" id="ARBA00011738"/>
    </source>
</evidence>
<dbReference type="CDD" id="cd06454">
    <property type="entry name" value="KBL_like"/>
    <property type="match status" value="1"/>
</dbReference>